<dbReference type="RefSeq" id="WP_341727060.1">
    <property type="nucleotide sequence ID" value="NZ_JBBWWT010000009.1"/>
</dbReference>
<organism evidence="3 4">
    <name type="scientific">Pseudoxanthomonas putridarboris</name>
    <dbReference type="NCBI Taxonomy" id="752605"/>
    <lineage>
        <taxon>Bacteria</taxon>
        <taxon>Pseudomonadati</taxon>
        <taxon>Pseudomonadota</taxon>
        <taxon>Gammaproteobacteria</taxon>
        <taxon>Lysobacterales</taxon>
        <taxon>Lysobacteraceae</taxon>
        <taxon>Pseudoxanthomonas</taxon>
    </lineage>
</organism>
<dbReference type="EMBL" id="JBBWWT010000009">
    <property type="protein sequence ID" value="MEL1265887.1"/>
    <property type="molecule type" value="Genomic_DNA"/>
</dbReference>
<feature type="region of interest" description="Disordered" evidence="1">
    <location>
        <begin position="53"/>
        <end position="78"/>
    </location>
</feature>
<reference evidence="3 4" key="1">
    <citation type="submission" date="2024-04" db="EMBL/GenBank/DDBJ databases">
        <title>Draft genome sequence of Pseudoxanthomonas putridarboris WD12.</title>
        <authorList>
            <person name="Oh J."/>
        </authorList>
    </citation>
    <scope>NUCLEOTIDE SEQUENCE [LARGE SCALE GENOMIC DNA]</scope>
    <source>
        <strain evidence="3 4">WD12</strain>
    </source>
</reference>
<keyword evidence="2" id="KW-0732">Signal</keyword>
<proteinExistence type="predicted"/>
<keyword evidence="4" id="KW-1185">Reference proteome</keyword>
<dbReference type="PROSITE" id="PS51257">
    <property type="entry name" value="PROKAR_LIPOPROTEIN"/>
    <property type="match status" value="1"/>
</dbReference>
<evidence type="ECO:0000313" key="3">
    <source>
        <dbReference type="EMBL" id="MEL1265887.1"/>
    </source>
</evidence>
<evidence type="ECO:0000256" key="1">
    <source>
        <dbReference type="SAM" id="MobiDB-lite"/>
    </source>
</evidence>
<feature type="compositionally biased region" description="Low complexity" evidence="1">
    <location>
        <begin position="53"/>
        <end position="75"/>
    </location>
</feature>
<gene>
    <name evidence="3" type="ORF">AAD027_16145</name>
</gene>
<evidence type="ECO:0008006" key="5">
    <source>
        <dbReference type="Google" id="ProtNLM"/>
    </source>
</evidence>
<name>A0ABU9J3Q8_9GAMM</name>
<dbReference type="Proteomes" id="UP001459204">
    <property type="component" value="Unassembled WGS sequence"/>
</dbReference>
<evidence type="ECO:0000313" key="4">
    <source>
        <dbReference type="Proteomes" id="UP001459204"/>
    </source>
</evidence>
<protein>
    <recommendedName>
        <fullName evidence="5">DUF4440 domain-containing protein</fullName>
    </recommendedName>
</protein>
<comment type="caution">
    <text evidence="3">The sequence shown here is derived from an EMBL/GenBank/DDBJ whole genome shotgun (WGS) entry which is preliminary data.</text>
</comment>
<evidence type="ECO:0000256" key="2">
    <source>
        <dbReference type="SAM" id="SignalP"/>
    </source>
</evidence>
<feature type="signal peptide" evidence="2">
    <location>
        <begin position="1"/>
        <end position="26"/>
    </location>
</feature>
<sequence length="204" mass="21237">MSRGFALLAAAAVVSACVAPSGESKAQQDPFASHRGEVLAGTAADTALSAAVAPEAPGTTADAPAAPAADTEGAASPDADVDKQIQDLLGDPGPFRDVFDRLQQAVKADDRKAVAALVDYPLTVRPKGGPARAIHDQEAFVAHWDTIMTEEVRKAVLEQKYAELFVNWRGVMVGSGQVWMNAICQDDACAESTVRIAGINPDAP</sequence>
<accession>A0ABU9J3Q8</accession>
<feature type="chain" id="PRO_5045884977" description="DUF4440 domain-containing protein" evidence="2">
    <location>
        <begin position="27"/>
        <end position="204"/>
    </location>
</feature>